<evidence type="ECO:0000256" key="1">
    <source>
        <dbReference type="SAM" id="SignalP"/>
    </source>
</evidence>
<proteinExistence type="predicted"/>
<dbReference type="PANTHER" id="PTHR35580:SF1">
    <property type="entry name" value="PHYTASE-LIKE DOMAIN-CONTAINING PROTEIN"/>
    <property type="match status" value="1"/>
</dbReference>
<gene>
    <name evidence="2" type="ORF">A2855_02485</name>
</gene>
<keyword evidence="1" id="KW-0732">Signal</keyword>
<dbReference type="STRING" id="1798647.A2855_02485"/>
<accession>A0A1G2C8F2</accession>
<organism evidence="2 3">
    <name type="scientific">Candidatus Liptonbacteria bacterium RIFCSPHIGHO2_01_FULL_57_28</name>
    <dbReference type="NCBI Taxonomy" id="1798647"/>
    <lineage>
        <taxon>Bacteria</taxon>
        <taxon>Candidatus Liptoniibacteriota</taxon>
    </lineage>
</organism>
<feature type="signal peptide" evidence="1">
    <location>
        <begin position="1"/>
        <end position="31"/>
    </location>
</feature>
<sequence length="504" mass="52471">MSFKRLAIGSVAATILFTGVHSALTAAPARAVVVPVFDWVAAHTDSLKGVSSGFSQVHGISFDSQDGDLYLASFFTATTDFDPSAGTDSIAPVGGNDVFLSKFSSSGAYQWTKTWGSTLSDYSYSTGIDGDGNVTVAGAFRSTMDLDPGAGTDNATSNGGLDTFVVKLDSTGAYQWGATWGYTGDEEVTANTASGPDGSVYVLNPFLGTIDFDPGAPAASSTSAGSWDGYVSKFNASGTWQWTKTWGGTSHDLPSRVRIASDGSVYVLGRFYSTSDFDPGAGTENKTSAGDADAFLLKLDSDGLFQWVQTWGGTGFDTVYDFAFDASGNIYITGEFSGTVDFDTGAGTSNATSTGSSDAFLSKFNSSGTWQWTKTWGGTGADKGLGVEMTTDGLVAFGNFTGTVDFDPSGGTSNKTSAGGLDAFISTFDTDGTHHRTDTFGGTLDDYPDSRAPQGITSSMSNVVFSGFYKSAPADFNPAGAKEEYSSNGTSMYLISFDLIEPAV</sequence>
<evidence type="ECO:0000313" key="2">
    <source>
        <dbReference type="EMBL" id="OGY97496.1"/>
    </source>
</evidence>
<feature type="chain" id="PRO_5009582240" description="Bulb-type lectin domain-containing protein" evidence="1">
    <location>
        <begin position="32"/>
        <end position="504"/>
    </location>
</feature>
<evidence type="ECO:0008006" key="4">
    <source>
        <dbReference type="Google" id="ProtNLM"/>
    </source>
</evidence>
<comment type="caution">
    <text evidence="2">The sequence shown here is derived from an EMBL/GenBank/DDBJ whole genome shotgun (WGS) entry which is preliminary data.</text>
</comment>
<dbReference type="AlphaFoldDB" id="A0A1G2C8F2"/>
<dbReference type="Proteomes" id="UP000179059">
    <property type="component" value="Unassembled WGS sequence"/>
</dbReference>
<dbReference type="InterPro" id="IPR011042">
    <property type="entry name" value="6-blade_b-propeller_TolB-like"/>
</dbReference>
<dbReference type="Gene3D" id="2.120.10.30">
    <property type="entry name" value="TolB, C-terminal domain"/>
    <property type="match status" value="1"/>
</dbReference>
<dbReference type="PANTHER" id="PTHR35580">
    <property type="entry name" value="CELL SURFACE GLYCOPROTEIN (S-LAYER PROTEIN)-LIKE PROTEIN"/>
    <property type="match status" value="1"/>
</dbReference>
<feature type="non-terminal residue" evidence="2">
    <location>
        <position position="504"/>
    </location>
</feature>
<evidence type="ECO:0000313" key="3">
    <source>
        <dbReference type="Proteomes" id="UP000179059"/>
    </source>
</evidence>
<reference evidence="2 3" key="1">
    <citation type="journal article" date="2016" name="Nat. Commun.">
        <title>Thousands of microbial genomes shed light on interconnected biogeochemical processes in an aquifer system.</title>
        <authorList>
            <person name="Anantharaman K."/>
            <person name="Brown C.T."/>
            <person name="Hug L.A."/>
            <person name="Sharon I."/>
            <person name="Castelle C.J."/>
            <person name="Probst A.J."/>
            <person name="Thomas B.C."/>
            <person name="Singh A."/>
            <person name="Wilkins M.J."/>
            <person name="Karaoz U."/>
            <person name="Brodie E.L."/>
            <person name="Williams K.H."/>
            <person name="Hubbard S.S."/>
            <person name="Banfield J.F."/>
        </authorList>
    </citation>
    <scope>NUCLEOTIDE SEQUENCE [LARGE SCALE GENOMIC DNA]</scope>
</reference>
<name>A0A1G2C8F2_9BACT</name>
<dbReference type="EMBL" id="MHKX01000032">
    <property type="protein sequence ID" value="OGY97496.1"/>
    <property type="molecule type" value="Genomic_DNA"/>
</dbReference>
<protein>
    <recommendedName>
        <fullName evidence="4">Bulb-type lectin domain-containing protein</fullName>
    </recommendedName>
</protein>
<dbReference type="InterPro" id="IPR052918">
    <property type="entry name" value="Motility_Chemotaxis_Reg"/>
</dbReference>